<protein>
    <submittedName>
        <fullName evidence="1">Uncharacterized protein</fullName>
    </submittedName>
</protein>
<dbReference type="EMBL" id="JAEVHI010000001">
    <property type="protein sequence ID" value="KAG5303519.1"/>
    <property type="molecule type" value="Genomic_DNA"/>
</dbReference>
<gene>
    <name evidence="1" type="ORF">I7I52_01537</name>
</gene>
<proteinExistence type="predicted"/>
<sequence>MVVVRTCLLGPKNISENVDKSKAFGLQVIHPKLTNKAQNPPKTTVHASIPPSGNELGSIMGFTGGRASASCFSGSSFAGCCVVKESKASWPRLSDPLLNLRSGGGEPRTSVRLDFDDEERPYGFCSPSILVFSLPTRLSACRFSTSFFSSVDDIPRSVRSMSSGRKQLYAPVPYVLHQRITK</sequence>
<accession>A0A8H7Z3M4</accession>
<dbReference type="Proteomes" id="UP000670092">
    <property type="component" value="Unassembled WGS sequence"/>
</dbReference>
<reference evidence="1 2" key="1">
    <citation type="submission" date="2021-01" db="EMBL/GenBank/DDBJ databases">
        <title>Chromosome-level genome assembly of a human fungal pathogen reveals clustering of transcriptionally co-regulated genes.</title>
        <authorList>
            <person name="Voorhies M."/>
            <person name="Cohen S."/>
            <person name="Shea T.P."/>
            <person name="Petrus S."/>
            <person name="Munoz J.F."/>
            <person name="Poplawski S."/>
            <person name="Goldman W.E."/>
            <person name="Michael T."/>
            <person name="Cuomo C.A."/>
            <person name="Sil A."/>
            <person name="Beyhan S."/>
        </authorList>
    </citation>
    <scope>NUCLEOTIDE SEQUENCE [LARGE SCALE GENOMIC DNA]</scope>
    <source>
        <strain evidence="1 2">G184AR</strain>
    </source>
</reference>
<evidence type="ECO:0000313" key="2">
    <source>
        <dbReference type="Proteomes" id="UP000670092"/>
    </source>
</evidence>
<dbReference type="VEuPathDB" id="FungiDB:I7I52_01537"/>
<organism evidence="1 2">
    <name type="scientific">Ajellomyces capsulatus</name>
    <name type="common">Darling's disease fungus</name>
    <name type="synonym">Histoplasma capsulatum</name>
    <dbReference type="NCBI Taxonomy" id="5037"/>
    <lineage>
        <taxon>Eukaryota</taxon>
        <taxon>Fungi</taxon>
        <taxon>Dikarya</taxon>
        <taxon>Ascomycota</taxon>
        <taxon>Pezizomycotina</taxon>
        <taxon>Eurotiomycetes</taxon>
        <taxon>Eurotiomycetidae</taxon>
        <taxon>Onygenales</taxon>
        <taxon>Ajellomycetaceae</taxon>
        <taxon>Histoplasma</taxon>
    </lineage>
</organism>
<name>A0A8H7Z3M4_AJECA</name>
<dbReference type="AlphaFoldDB" id="A0A8H7Z3M4"/>
<evidence type="ECO:0000313" key="1">
    <source>
        <dbReference type="EMBL" id="KAG5303519.1"/>
    </source>
</evidence>
<comment type="caution">
    <text evidence="1">The sequence shown here is derived from an EMBL/GenBank/DDBJ whole genome shotgun (WGS) entry which is preliminary data.</text>
</comment>